<dbReference type="PANTHER" id="PTHR23147">
    <property type="entry name" value="SERINE/ARGININE RICH SPLICING FACTOR"/>
    <property type="match status" value="1"/>
</dbReference>
<evidence type="ECO:0000256" key="1">
    <source>
        <dbReference type="ARBA" id="ARBA00022884"/>
    </source>
</evidence>
<comment type="caution">
    <text evidence="5">The sequence shown here is derived from an EMBL/GenBank/DDBJ whole genome shotgun (WGS) entry which is preliminary data.</text>
</comment>
<accession>A0ABQ8SCU7</accession>
<name>A0ABQ8SCU7_PERAM</name>
<protein>
    <recommendedName>
        <fullName evidence="4">RRM domain-containing protein</fullName>
    </recommendedName>
</protein>
<evidence type="ECO:0000256" key="3">
    <source>
        <dbReference type="SAM" id="MobiDB-lite"/>
    </source>
</evidence>
<dbReference type="Pfam" id="PF00076">
    <property type="entry name" value="RRM_1"/>
    <property type="match status" value="1"/>
</dbReference>
<dbReference type="SUPFAM" id="SSF54928">
    <property type="entry name" value="RNA-binding domain, RBD"/>
    <property type="match status" value="1"/>
</dbReference>
<dbReference type="InterPro" id="IPR012677">
    <property type="entry name" value="Nucleotide-bd_a/b_plait_sf"/>
</dbReference>
<dbReference type="SMART" id="SM00360">
    <property type="entry name" value="RRM"/>
    <property type="match status" value="1"/>
</dbReference>
<dbReference type="Proteomes" id="UP001148838">
    <property type="component" value="Unassembled WGS sequence"/>
</dbReference>
<dbReference type="InterPro" id="IPR050907">
    <property type="entry name" value="SRSF"/>
</dbReference>
<dbReference type="EMBL" id="JAJSOF020000029">
    <property type="protein sequence ID" value="KAJ4431879.1"/>
    <property type="molecule type" value="Genomic_DNA"/>
</dbReference>
<keyword evidence="6" id="KW-1185">Reference proteome</keyword>
<dbReference type="CDD" id="cd12373">
    <property type="entry name" value="RRM_SRSF3_like"/>
    <property type="match status" value="1"/>
</dbReference>
<dbReference type="Gene3D" id="3.30.420.10">
    <property type="entry name" value="Ribonuclease H-like superfamily/Ribonuclease H"/>
    <property type="match status" value="1"/>
</dbReference>
<dbReference type="InterPro" id="IPR035979">
    <property type="entry name" value="RBD_domain_sf"/>
</dbReference>
<evidence type="ECO:0000259" key="4">
    <source>
        <dbReference type="PROSITE" id="PS50102"/>
    </source>
</evidence>
<gene>
    <name evidence="5" type="ORF">ANN_20485</name>
</gene>
<dbReference type="InterPro" id="IPR000504">
    <property type="entry name" value="RRM_dom"/>
</dbReference>
<dbReference type="PROSITE" id="PS50102">
    <property type="entry name" value="RRM"/>
    <property type="match status" value="1"/>
</dbReference>
<dbReference type="Gene3D" id="3.30.70.330">
    <property type="match status" value="1"/>
</dbReference>
<reference evidence="5 6" key="1">
    <citation type="journal article" date="2022" name="Allergy">
        <title>Genome assembly and annotation of Periplaneta americana reveal a comprehensive cockroach allergen profile.</title>
        <authorList>
            <person name="Wang L."/>
            <person name="Xiong Q."/>
            <person name="Saelim N."/>
            <person name="Wang L."/>
            <person name="Nong W."/>
            <person name="Wan A.T."/>
            <person name="Shi M."/>
            <person name="Liu X."/>
            <person name="Cao Q."/>
            <person name="Hui J.H.L."/>
            <person name="Sookrung N."/>
            <person name="Leung T.F."/>
            <person name="Tungtrongchitr A."/>
            <person name="Tsui S.K.W."/>
        </authorList>
    </citation>
    <scope>NUCLEOTIDE SEQUENCE [LARGE SCALE GENOMIC DNA]</scope>
    <source>
        <strain evidence="5">PWHHKU_190912</strain>
    </source>
</reference>
<organism evidence="5 6">
    <name type="scientific">Periplaneta americana</name>
    <name type="common">American cockroach</name>
    <name type="synonym">Blatta americana</name>
    <dbReference type="NCBI Taxonomy" id="6978"/>
    <lineage>
        <taxon>Eukaryota</taxon>
        <taxon>Metazoa</taxon>
        <taxon>Ecdysozoa</taxon>
        <taxon>Arthropoda</taxon>
        <taxon>Hexapoda</taxon>
        <taxon>Insecta</taxon>
        <taxon>Pterygota</taxon>
        <taxon>Neoptera</taxon>
        <taxon>Polyneoptera</taxon>
        <taxon>Dictyoptera</taxon>
        <taxon>Blattodea</taxon>
        <taxon>Blattoidea</taxon>
        <taxon>Blattidae</taxon>
        <taxon>Blattinae</taxon>
        <taxon>Periplaneta</taxon>
    </lineage>
</organism>
<proteinExistence type="predicted"/>
<evidence type="ECO:0000313" key="6">
    <source>
        <dbReference type="Proteomes" id="UP001148838"/>
    </source>
</evidence>
<evidence type="ECO:0000256" key="2">
    <source>
        <dbReference type="PROSITE-ProRule" id="PRU00176"/>
    </source>
</evidence>
<sequence length="192" mass="21593">MSPGSSTESYPGFAQIGLRENPRKTSTSFQKQNLKTNQLVRVKEAAEEDNLRANVVIDRFASQKMSRYREWDLSCKVYVGNLGSSASKHEIESAFSKYGPLRNVWVARNPPGFAFVEFEDPRDAEDAVRGLDGTKVYGRILHDIEDLKTAIREEIADVTPETLWRVMAGVQGRLQQCIDANGGHLKDIIFKT</sequence>
<feature type="domain" description="RRM" evidence="4">
    <location>
        <begin position="75"/>
        <end position="141"/>
    </location>
</feature>
<keyword evidence="1 2" id="KW-0694">RNA-binding</keyword>
<dbReference type="InterPro" id="IPR036397">
    <property type="entry name" value="RNaseH_sf"/>
</dbReference>
<evidence type="ECO:0000313" key="5">
    <source>
        <dbReference type="EMBL" id="KAJ4431879.1"/>
    </source>
</evidence>
<feature type="region of interest" description="Disordered" evidence="3">
    <location>
        <begin position="1"/>
        <end position="30"/>
    </location>
</feature>